<reference evidence="2" key="1">
    <citation type="journal article" date="2021" name="Environ. Microbiol.">
        <title>New insights into the diversity and evolution of the archaeal mobilome from three complete genomes of Saccharolobus shibatae.</title>
        <authorList>
            <person name="Medvedeva S."/>
            <person name="Brandt D."/>
            <person name="Cvirkaite-Krupovic V."/>
            <person name="Liu Y."/>
            <person name="Severinov K."/>
            <person name="Ishino S."/>
            <person name="Ishino Y."/>
            <person name="Prangishvili D."/>
            <person name="Kalinowski J."/>
            <person name="Krupovic M."/>
        </authorList>
    </citation>
    <scope>NUCLEOTIDE SEQUENCE</scope>
    <source>
        <strain evidence="2">B12</strain>
    </source>
</reference>
<dbReference type="AlphaFoldDB" id="A0A8F5BNP4"/>
<dbReference type="GeneID" id="65562956"/>
<dbReference type="PANTHER" id="PTHR42188">
    <property type="entry name" value="23S RRNA-SPECIFIC ENDONUCLEASE VAPC20"/>
    <property type="match status" value="1"/>
</dbReference>
<dbReference type="OrthoDB" id="198094at2157"/>
<dbReference type="PANTHER" id="PTHR42188:SF1">
    <property type="entry name" value="23S RRNA-SPECIFIC ENDONUCLEASE VAPC20"/>
    <property type="match status" value="1"/>
</dbReference>
<accession>A0A8F5BNP4</accession>
<protein>
    <recommendedName>
        <fullName evidence="1">PIN domain-containing protein</fullName>
    </recommendedName>
</protein>
<dbReference type="Proteomes" id="UP000694018">
    <property type="component" value="Chromosome"/>
</dbReference>
<evidence type="ECO:0000259" key="1">
    <source>
        <dbReference type="Pfam" id="PF01850"/>
    </source>
</evidence>
<dbReference type="Pfam" id="PF01850">
    <property type="entry name" value="PIN"/>
    <property type="match status" value="1"/>
</dbReference>
<sequence>MIILDTSFLYSLLNKRDTNHVIAEKLFDEIVNQNKFGKPVIFEYVLDEFLTIIGNKHPFAYVKRVVDFISLNIEQGIFLLITLDGRDALYDTIKLFKKLNEDKTCFLSFTDCAIIFSMLKNRISYLASFDSDFNKVLDKIEEGVYKDKGFKGDEKPHLLRWRWIVPFVVKFFNAKC</sequence>
<dbReference type="InterPro" id="IPR002716">
    <property type="entry name" value="PIN_dom"/>
</dbReference>
<dbReference type="GO" id="GO:0004521">
    <property type="term" value="F:RNA endonuclease activity"/>
    <property type="evidence" value="ECO:0007669"/>
    <property type="project" value="InterPro"/>
</dbReference>
<evidence type="ECO:0000313" key="2">
    <source>
        <dbReference type="EMBL" id="QXJ28496.1"/>
    </source>
</evidence>
<name>A0A8F5BNP4_SACSH</name>
<dbReference type="GO" id="GO:0016075">
    <property type="term" value="P:rRNA catabolic process"/>
    <property type="evidence" value="ECO:0007669"/>
    <property type="project" value="TreeGrafter"/>
</dbReference>
<feature type="domain" description="PIN" evidence="1">
    <location>
        <begin position="2"/>
        <end position="136"/>
    </location>
</feature>
<gene>
    <name evidence="2" type="ORF">J5U23_01365</name>
</gene>
<dbReference type="EMBL" id="CP077717">
    <property type="protein sequence ID" value="QXJ28496.1"/>
    <property type="molecule type" value="Genomic_DNA"/>
</dbReference>
<organism evidence="2 3">
    <name type="scientific">Saccharolobus shibatae (strain ATCC 51178 / DSM 5389 / JCM 8931 / NBRC 15437 / B12)</name>
    <name type="common">Sulfolobus shibatae</name>
    <dbReference type="NCBI Taxonomy" id="523848"/>
    <lineage>
        <taxon>Archaea</taxon>
        <taxon>Thermoproteota</taxon>
        <taxon>Thermoprotei</taxon>
        <taxon>Sulfolobales</taxon>
        <taxon>Sulfolobaceae</taxon>
        <taxon>Saccharolobus</taxon>
    </lineage>
</organism>
<evidence type="ECO:0000313" key="3">
    <source>
        <dbReference type="Proteomes" id="UP000694018"/>
    </source>
</evidence>
<dbReference type="InterPro" id="IPR039018">
    <property type="entry name" value="VapC20-like"/>
</dbReference>
<proteinExistence type="predicted"/>
<dbReference type="RefSeq" id="WP_218267346.1">
    <property type="nucleotide sequence ID" value="NZ_CP077717.1"/>
</dbReference>
<dbReference type="KEGG" id="sshi:J5U23_01365"/>